<name>A0ABZ0P7K0_CERBT</name>
<dbReference type="Proteomes" id="UP001302367">
    <property type="component" value="Chromosome 9"/>
</dbReference>
<protein>
    <recommendedName>
        <fullName evidence="4">CBM1 domain-containing protein</fullName>
    </recommendedName>
</protein>
<dbReference type="EMBL" id="CP134192">
    <property type="protein sequence ID" value="WPB07766.1"/>
    <property type="molecule type" value="Genomic_DNA"/>
</dbReference>
<feature type="chain" id="PRO_5046016693" description="CBM1 domain-containing protein" evidence="1">
    <location>
        <begin position="20"/>
        <end position="68"/>
    </location>
</feature>
<sequence length="68" mass="7033">MKSGLYAIVLAAAAGGVQAAWTCILPKSYGGTAVNQFGDCVQNGNLNDIYPCRHQAVSRSFILSSVAG</sequence>
<dbReference type="GeneID" id="90644852"/>
<reference evidence="2 3" key="1">
    <citation type="submission" date="2023-09" db="EMBL/GenBank/DDBJ databases">
        <title>Complete-Gapless Cercospora beticola genome.</title>
        <authorList>
            <person name="Wyatt N.A."/>
            <person name="Spanner R.E."/>
            <person name="Bolton M.D."/>
        </authorList>
    </citation>
    <scope>NUCLEOTIDE SEQUENCE [LARGE SCALE GENOMIC DNA]</scope>
    <source>
        <strain evidence="2">Cb09-40</strain>
    </source>
</reference>
<evidence type="ECO:0000313" key="3">
    <source>
        <dbReference type="Proteomes" id="UP001302367"/>
    </source>
</evidence>
<gene>
    <name evidence="2" type="ORF">RHO25_012430</name>
</gene>
<feature type="signal peptide" evidence="1">
    <location>
        <begin position="1"/>
        <end position="19"/>
    </location>
</feature>
<keyword evidence="1" id="KW-0732">Signal</keyword>
<proteinExistence type="predicted"/>
<evidence type="ECO:0000313" key="2">
    <source>
        <dbReference type="EMBL" id="WPB07766.1"/>
    </source>
</evidence>
<evidence type="ECO:0000256" key="1">
    <source>
        <dbReference type="SAM" id="SignalP"/>
    </source>
</evidence>
<organism evidence="2 3">
    <name type="scientific">Cercospora beticola</name>
    <name type="common">Sugarbeet leaf spot fungus</name>
    <dbReference type="NCBI Taxonomy" id="122368"/>
    <lineage>
        <taxon>Eukaryota</taxon>
        <taxon>Fungi</taxon>
        <taxon>Dikarya</taxon>
        <taxon>Ascomycota</taxon>
        <taxon>Pezizomycotina</taxon>
        <taxon>Dothideomycetes</taxon>
        <taxon>Dothideomycetidae</taxon>
        <taxon>Mycosphaerellales</taxon>
        <taxon>Mycosphaerellaceae</taxon>
        <taxon>Cercospora</taxon>
    </lineage>
</organism>
<evidence type="ECO:0008006" key="4">
    <source>
        <dbReference type="Google" id="ProtNLM"/>
    </source>
</evidence>
<dbReference type="RefSeq" id="XP_065459619.1">
    <property type="nucleotide sequence ID" value="XM_065603547.1"/>
</dbReference>
<keyword evidence="3" id="KW-1185">Reference proteome</keyword>
<accession>A0ABZ0P7K0</accession>